<feature type="chain" id="PRO_5043428179" evidence="1">
    <location>
        <begin position="27"/>
        <end position="59"/>
    </location>
</feature>
<evidence type="ECO:0000256" key="1">
    <source>
        <dbReference type="SAM" id="SignalP"/>
    </source>
</evidence>
<proteinExistence type="predicted"/>
<keyword evidence="3" id="KW-1185">Reference proteome</keyword>
<reference evidence="2 3" key="1">
    <citation type="journal article" date="2021" name="Commun. Biol.">
        <title>The genome of Shorea leprosula (Dipterocarpaceae) highlights the ecological relevance of drought in aseasonal tropical rainforests.</title>
        <authorList>
            <person name="Ng K.K.S."/>
            <person name="Kobayashi M.J."/>
            <person name="Fawcett J.A."/>
            <person name="Hatakeyama M."/>
            <person name="Paape T."/>
            <person name="Ng C.H."/>
            <person name="Ang C.C."/>
            <person name="Tnah L.H."/>
            <person name="Lee C.T."/>
            <person name="Nishiyama T."/>
            <person name="Sese J."/>
            <person name="O'Brien M.J."/>
            <person name="Copetti D."/>
            <person name="Mohd Noor M.I."/>
            <person name="Ong R.C."/>
            <person name="Putra M."/>
            <person name="Sireger I.Z."/>
            <person name="Indrioko S."/>
            <person name="Kosugi Y."/>
            <person name="Izuno A."/>
            <person name="Isagi Y."/>
            <person name="Lee S.L."/>
            <person name="Shimizu K.K."/>
        </authorList>
    </citation>
    <scope>NUCLEOTIDE SEQUENCE [LARGE SCALE GENOMIC DNA]</scope>
    <source>
        <strain evidence="2">214</strain>
    </source>
</reference>
<comment type="caution">
    <text evidence="2">The sequence shown here is derived from an EMBL/GenBank/DDBJ whole genome shotgun (WGS) entry which is preliminary data.</text>
</comment>
<protein>
    <submittedName>
        <fullName evidence="2">Uncharacterized protein</fullName>
    </submittedName>
</protein>
<evidence type="ECO:0000313" key="2">
    <source>
        <dbReference type="EMBL" id="GKV51549.1"/>
    </source>
</evidence>
<accession>A0AAV5MRB9</accession>
<name>A0AAV5MRB9_9ROSI</name>
<evidence type="ECO:0000313" key="3">
    <source>
        <dbReference type="Proteomes" id="UP001054252"/>
    </source>
</evidence>
<dbReference type="EMBL" id="BPVZ01000510">
    <property type="protein sequence ID" value="GKV51549.1"/>
    <property type="molecule type" value="Genomic_DNA"/>
</dbReference>
<organism evidence="2 3">
    <name type="scientific">Rubroshorea leprosula</name>
    <dbReference type="NCBI Taxonomy" id="152421"/>
    <lineage>
        <taxon>Eukaryota</taxon>
        <taxon>Viridiplantae</taxon>
        <taxon>Streptophyta</taxon>
        <taxon>Embryophyta</taxon>
        <taxon>Tracheophyta</taxon>
        <taxon>Spermatophyta</taxon>
        <taxon>Magnoliopsida</taxon>
        <taxon>eudicotyledons</taxon>
        <taxon>Gunneridae</taxon>
        <taxon>Pentapetalae</taxon>
        <taxon>rosids</taxon>
        <taxon>malvids</taxon>
        <taxon>Malvales</taxon>
        <taxon>Dipterocarpaceae</taxon>
        <taxon>Rubroshorea</taxon>
    </lineage>
</organism>
<keyword evidence="1" id="KW-0732">Signal</keyword>
<dbReference type="AlphaFoldDB" id="A0AAV5MRB9"/>
<dbReference type="Proteomes" id="UP001054252">
    <property type="component" value="Unassembled WGS sequence"/>
</dbReference>
<feature type="signal peptide" evidence="1">
    <location>
        <begin position="1"/>
        <end position="26"/>
    </location>
</feature>
<gene>
    <name evidence="2" type="ORF">SLEP1_g58192</name>
</gene>
<sequence>MAADTKLLMDFQFVGLFLLSFHQLSCTPDSRDTQSIVTLLTPRSYVLNRIMIKLEIHLK</sequence>